<evidence type="ECO:0000256" key="4">
    <source>
        <dbReference type="ARBA" id="ARBA00022676"/>
    </source>
</evidence>
<keyword evidence="2" id="KW-0121">Carboxypeptidase</keyword>
<dbReference type="Pfam" id="PF00912">
    <property type="entry name" value="Transgly"/>
    <property type="match status" value="1"/>
</dbReference>
<feature type="compositionally biased region" description="Basic and acidic residues" evidence="15">
    <location>
        <begin position="890"/>
        <end position="902"/>
    </location>
</feature>
<evidence type="ECO:0000313" key="18">
    <source>
        <dbReference type="EMBL" id="PAD21592.1"/>
    </source>
</evidence>
<dbReference type="RefSeq" id="WP_095260838.1">
    <property type="nucleotide sequence ID" value="NZ_NPBV01000009.1"/>
</dbReference>
<dbReference type="SUPFAM" id="SSF53955">
    <property type="entry name" value="Lysozyme-like"/>
    <property type="match status" value="1"/>
</dbReference>
<keyword evidence="10 16" id="KW-0472">Membrane</keyword>
<reference evidence="18 19" key="1">
    <citation type="submission" date="2017-07" db="EMBL/GenBank/DDBJ databases">
        <title>Isolation and whole genome analysis of endospore-forming bacteria from heroin.</title>
        <authorList>
            <person name="Kalinowski J."/>
            <person name="Ahrens B."/>
            <person name="Al-Dilaimi A."/>
            <person name="Winkler A."/>
            <person name="Wibberg D."/>
            <person name="Schleenbecker U."/>
            <person name="Ruckert C."/>
            <person name="Wolfel R."/>
            <person name="Grass G."/>
        </authorList>
    </citation>
    <scope>NUCLEOTIDE SEQUENCE [LARGE SCALE GENOMIC DNA]</scope>
    <source>
        <strain evidence="18 19">7528</strain>
    </source>
</reference>
<keyword evidence="12" id="KW-0961">Cell wall biogenesis/degradation</keyword>
<evidence type="ECO:0000256" key="14">
    <source>
        <dbReference type="ARBA" id="ARBA00049902"/>
    </source>
</evidence>
<evidence type="ECO:0000256" key="10">
    <source>
        <dbReference type="ARBA" id="ARBA00023136"/>
    </source>
</evidence>
<dbReference type="Proteomes" id="UP000216013">
    <property type="component" value="Unassembled WGS sequence"/>
</dbReference>
<feature type="region of interest" description="Disordered" evidence="15">
    <location>
        <begin position="877"/>
        <end position="902"/>
    </location>
</feature>
<evidence type="ECO:0000256" key="11">
    <source>
        <dbReference type="ARBA" id="ARBA00023268"/>
    </source>
</evidence>
<evidence type="ECO:0000256" key="15">
    <source>
        <dbReference type="SAM" id="MobiDB-lite"/>
    </source>
</evidence>
<keyword evidence="8" id="KW-0573">Peptidoglycan synthesis</keyword>
<sequence>MQIKAIWTRISKRIAEAWKAGRIQRNSRITYDVIWNLFLFFLLIAGVGIFFAAGAGAGYFASLVKSEPVRSYDSMKEDIYNYEETSSIYFADNVFLGNIKTDLYREDVKLDDISPYVVNGIIATEDDNFETHDGVVPKSILRALMQEATNSETKTGGSTLTQQLVKNQILTNEVSFERKAKEIILAMRLEKAMNKDEILEAYMNIVPFGRNVSGNNIAGVQTAAQGIFGVNAKDLSLPQAAFLAGLPQSPTAYSPFTNSGELKEETALQPGLNRMKQVLNRMFDEGYIDQKEYDEAIGYDITKDFAEAKPASTDDYGYLTTEVEQRAADIIAIQLAEQDGHSEKDLNKDNDLKNEYLEKAERDIRQKGYQIHTTINKDMYVAQQKIAKDYAYYQPDHWVERTNSDGETETVSEPIEAGSIMIENSTGKILSFVGGRDYEKNQVNHATDTKRSNGSTMKPLLVYAPAMEEGTLQPGSVIPDVSKSFVIPGQSKSYSPGNYGGTYHGLVTARKALEQSYNVPATRAYADILNLDPASKYVEKMGITTLTEGDHHNLSAALGGIAYGTTVEEDVNAYATFGNNGEFTDAYMIDSISTKDGNEIYKHESKSNKVFSPQTNYLMLDMMRGVLDSGTATYANSQLSNKNVDWAGKTGTSQDYHDSWFVATNPNVTVGVWMGYDKQDSIQTSGMGYSQRNQLLWTQLVNSATKIDPDMMAPSESFKQPDGLTKASYCAIGGGKPTDLCKQAGMVKTDLFDKDHVPTKADDSLIKQNGKIVLNPDFVKANELEGVSIEQLFPNNEKVQKLIGKAASGSTAKKSDDKNDTVKTSSGAPLPPTNVQKADDKLTWSQSKTEDIKGYRILQKQGDSFKQIGFSDQSSFNLPDNDSTYQIKAVGKDDKESETITL</sequence>
<dbReference type="PANTHER" id="PTHR32282:SF32">
    <property type="entry name" value="PENICILLIN-BINDING PROTEIN 2A"/>
    <property type="match status" value="1"/>
</dbReference>
<proteinExistence type="predicted"/>
<evidence type="ECO:0000259" key="17">
    <source>
        <dbReference type="Pfam" id="PF00912"/>
    </source>
</evidence>
<dbReference type="InterPro" id="IPR023346">
    <property type="entry name" value="Lysozyme-like_dom_sf"/>
</dbReference>
<protein>
    <recommendedName>
        <fullName evidence="17">Glycosyl transferase family 51 domain-containing protein</fullName>
    </recommendedName>
</protein>
<keyword evidence="9 16" id="KW-1133">Transmembrane helix</keyword>
<keyword evidence="11" id="KW-0511">Multifunctional enzyme</keyword>
<dbReference type="Gene3D" id="3.40.710.10">
    <property type="entry name" value="DD-peptidase/beta-lactamase superfamily"/>
    <property type="match status" value="1"/>
</dbReference>
<dbReference type="GO" id="GO:0008955">
    <property type="term" value="F:peptidoglycan glycosyltransferase activity"/>
    <property type="evidence" value="ECO:0007669"/>
    <property type="project" value="UniProtKB-EC"/>
</dbReference>
<keyword evidence="7" id="KW-0133">Cell shape</keyword>
<evidence type="ECO:0000256" key="3">
    <source>
        <dbReference type="ARBA" id="ARBA00022670"/>
    </source>
</evidence>
<evidence type="ECO:0000256" key="12">
    <source>
        <dbReference type="ARBA" id="ARBA00023316"/>
    </source>
</evidence>
<keyword evidence="3" id="KW-0645">Protease</keyword>
<keyword evidence="5" id="KW-0808">Transferase</keyword>
<dbReference type="InterPro" id="IPR001264">
    <property type="entry name" value="Glyco_trans_51"/>
</dbReference>
<evidence type="ECO:0000256" key="1">
    <source>
        <dbReference type="ARBA" id="ARBA00022475"/>
    </source>
</evidence>
<feature type="domain" description="Glycosyl transferase family 51" evidence="17">
    <location>
        <begin position="96"/>
        <end position="282"/>
    </location>
</feature>
<dbReference type="EMBL" id="NPBV01000009">
    <property type="protein sequence ID" value="PAD21592.1"/>
    <property type="molecule type" value="Genomic_DNA"/>
</dbReference>
<dbReference type="GO" id="GO:0009002">
    <property type="term" value="F:serine-type D-Ala-D-Ala carboxypeptidase activity"/>
    <property type="evidence" value="ECO:0007669"/>
    <property type="project" value="UniProtKB-EC"/>
</dbReference>
<evidence type="ECO:0000256" key="8">
    <source>
        <dbReference type="ARBA" id="ARBA00022984"/>
    </source>
</evidence>
<keyword evidence="6 16" id="KW-0812">Transmembrane</keyword>
<keyword evidence="3" id="KW-0378">Hydrolase</keyword>
<evidence type="ECO:0000313" key="19">
    <source>
        <dbReference type="Proteomes" id="UP000216013"/>
    </source>
</evidence>
<comment type="catalytic activity">
    <reaction evidence="14">
        <text>[GlcNAc-(1-&gt;4)-Mur2Ac(oyl-L-Ala-gamma-D-Glu-L-Lys-D-Ala-D-Ala)](n)-di-trans,octa-cis-undecaprenyl diphosphate + beta-D-GlcNAc-(1-&gt;4)-Mur2Ac(oyl-L-Ala-gamma-D-Glu-L-Lys-D-Ala-D-Ala)-di-trans,octa-cis-undecaprenyl diphosphate = [GlcNAc-(1-&gt;4)-Mur2Ac(oyl-L-Ala-gamma-D-Glu-L-Lys-D-Ala-D-Ala)](n+1)-di-trans,octa-cis-undecaprenyl diphosphate + di-trans,octa-cis-undecaprenyl diphosphate + H(+)</text>
        <dbReference type="Rhea" id="RHEA:23708"/>
        <dbReference type="Rhea" id="RHEA-COMP:9602"/>
        <dbReference type="Rhea" id="RHEA-COMP:9603"/>
        <dbReference type="ChEBI" id="CHEBI:15378"/>
        <dbReference type="ChEBI" id="CHEBI:58405"/>
        <dbReference type="ChEBI" id="CHEBI:60033"/>
        <dbReference type="ChEBI" id="CHEBI:78435"/>
        <dbReference type="EC" id="2.4.99.28"/>
    </reaction>
</comment>
<evidence type="ECO:0000256" key="2">
    <source>
        <dbReference type="ARBA" id="ARBA00022645"/>
    </source>
</evidence>
<dbReference type="SUPFAM" id="SSF56601">
    <property type="entry name" value="beta-lactamase/transpeptidase-like"/>
    <property type="match status" value="1"/>
</dbReference>
<dbReference type="GO" id="GO:0008360">
    <property type="term" value="P:regulation of cell shape"/>
    <property type="evidence" value="ECO:0007669"/>
    <property type="project" value="UniProtKB-KW"/>
</dbReference>
<gene>
    <name evidence="18" type="ORF">CHH64_08000</name>
</gene>
<keyword evidence="1" id="KW-1003">Cell membrane</keyword>
<dbReference type="Gene3D" id="1.10.3810.10">
    <property type="entry name" value="Biosynthetic peptidoglycan transglycosylase-like"/>
    <property type="match status" value="1"/>
</dbReference>
<organism evidence="18 19">
    <name type="scientific">Terribacillus saccharophilus</name>
    <dbReference type="NCBI Taxonomy" id="361277"/>
    <lineage>
        <taxon>Bacteria</taxon>
        <taxon>Bacillati</taxon>
        <taxon>Bacillota</taxon>
        <taxon>Bacilli</taxon>
        <taxon>Bacillales</taxon>
        <taxon>Bacillaceae</taxon>
        <taxon>Terribacillus</taxon>
    </lineage>
</organism>
<dbReference type="InterPro" id="IPR012338">
    <property type="entry name" value="Beta-lactam/transpept-like"/>
</dbReference>
<evidence type="ECO:0000256" key="13">
    <source>
        <dbReference type="ARBA" id="ARBA00034000"/>
    </source>
</evidence>
<evidence type="ECO:0000256" key="5">
    <source>
        <dbReference type="ARBA" id="ARBA00022679"/>
    </source>
</evidence>
<feature type="compositionally biased region" description="Polar residues" evidence="15">
    <location>
        <begin position="877"/>
        <end position="886"/>
    </location>
</feature>
<feature type="region of interest" description="Disordered" evidence="15">
    <location>
        <begin position="807"/>
        <end position="842"/>
    </location>
</feature>
<dbReference type="InterPro" id="IPR036950">
    <property type="entry name" value="PBP_transglycosylase"/>
</dbReference>
<dbReference type="GO" id="GO:0071555">
    <property type="term" value="P:cell wall organization"/>
    <property type="evidence" value="ECO:0007669"/>
    <property type="project" value="UniProtKB-KW"/>
</dbReference>
<dbReference type="PANTHER" id="PTHR32282">
    <property type="entry name" value="BINDING PROTEIN TRANSPEPTIDASE, PUTATIVE-RELATED"/>
    <property type="match status" value="1"/>
</dbReference>
<dbReference type="GO" id="GO:0006508">
    <property type="term" value="P:proteolysis"/>
    <property type="evidence" value="ECO:0007669"/>
    <property type="project" value="UniProtKB-KW"/>
</dbReference>
<name>A0A268ABV2_9BACI</name>
<accession>A0A268ABV2</accession>
<evidence type="ECO:0000256" key="7">
    <source>
        <dbReference type="ARBA" id="ARBA00022960"/>
    </source>
</evidence>
<evidence type="ECO:0000256" key="16">
    <source>
        <dbReference type="SAM" id="Phobius"/>
    </source>
</evidence>
<evidence type="ECO:0000256" key="9">
    <source>
        <dbReference type="ARBA" id="ARBA00022989"/>
    </source>
</evidence>
<dbReference type="GO" id="GO:0009252">
    <property type="term" value="P:peptidoglycan biosynthetic process"/>
    <property type="evidence" value="ECO:0007669"/>
    <property type="project" value="UniProtKB-KW"/>
</dbReference>
<dbReference type="InterPro" id="IPR050396">
    <property type="entry name" value="Glycosyltr_51/Transpeptidase"/>
</dbReference>
<comment type="caution">
    <text evidence="18">The sequence shown here is derived from an EMBL/GenBank/DDBJ whole genome shotgun (WGS) entry which is preliminary data.</text>
</comment>
<dbReference type="Gene3D" id="3.90.1310.40">
    <property type="match status" value="1"/>
</dbReference>
<comment type="catalytic activity">
    <reaction evidence="13">
        <text>Preferential cleavage: (Ac)2-L-Lys-D-Ala-|-D-Ala. Also transpeptidation of peptidyl-alanyl moieties that are N-acyl substituents of D-alanine.</text>
        <dbReference type="EC" id="3.4.16.4"/>
    </reaction>
</comment>
<keyword evidence="4" id="KW-0328">Glycosyltransferase</keyword>
<evidence type="ECO:0000256" key="6">
    <source>
        <dbReference type="ARBA" id="ARBA00022692"/>
    </source>
</evidence>
<dbReference type="GO" id="GO:0030288">
    <property type="term" value="C:outer membrane-bounded periplasmic space"/>
    <property type="evidence" value="ECO:0007669"/>
    <property type="project" value="TreeGrafter"/>
</dbReference>
<feature type="transmembrane region" description="Helical" evidence="16">
    <location>
        <begin position="33"/>
        <end position="61"/>
    </location>
</feature>
<dbReference type="AlphaFoldDB" id="A0A268ABV2"/>